<dbReference type="SUPFAM" id="SSF50985">
    <property type="entry name" value="RCC1/BLIP-II"/>
    <property type="match status" value="1"/>
</dbReference>
<evidence type="ECO:0000313" key="3">
    <source>
        <dbReference type="EMBL" id="KAI5424882.1"/>
    </source>
</evidence>
<evidence type="ECO:0000313" key="4">
    <source>
        <dbReference type="Proteomes" id="UP001058974"/>
    </source>
</evidence>
<dbReference type="InterPro" id="IPR009091">
    <property type="entry name" value="RCC1/BLIP-II"/>
</dbReference>
<protein>
    <submittedName>
        <fullName evidence="3">Uncharacterized protein</fullName>
    </submittedName>
</protein>
<name>A0A9D5AUJ5_PEA</name>
<comment type="caution">
    <text evidence="3">The sequence shown here is derived from an EMBL/GenBank/DDBJ whole genome shotgun (WGS) entry which is preliminary data.</text>
</comment>
<dbReference type="Gene3D" id="2.130.10.30">
    <property type="entry name" value="Regulator of chromosome condensation 1/beta-lactamase-inhibitor protein II"/>
    <property type="match status" value="1"/>
</dbReference>
<accession>A0A9D5AUJ5</accession>
<dbReference type="Pfam" id="PF00415">
    <property type="entry name" value="RCC1"/>
    <property type="match status" value="2"/>
</dbReference>
<keyword evidence="4" id="KW-1185">Reference proteome</keyword>
<dbReference type="PROSITE" id="PS50012">
    <property type="entry name" value="RCC1_3"/>
    <property type="match status" value="1"/>
</dbReference>
<organism evidence="3 4">
    <name type="scientific">Pisum sativum</name>
    <name type="common">Garden pea</name>
    <name type="synonym">Lathyrus oleraceus</name>
    <dbReference type="NCBI Taxonomy" id="3888"/>
    <lineage>
        <taxon>Eukaryota</taxon>
        <taxon>Viridiplantae</taxon>
        <taxon>Streptophyta</taxon>
        <taxon>Embryophyta</taxon>
        <taxon>Tracheophyta</taxon>
        <taxon>Spermatophyta</taxon>
        <taxon>Magnoliopsida</taxon>
        <taxon>eudicotyledons</taxon>
        <taxon>Gunneridae</taxon>
        <taxon>Pentapetalae</taxon>
        <taxon>rosids</taxon>
        <taxon>fabids</taxon>
        <taxon>Fabales</taxon>
        <taxon>Fabaceae</taxon>
        <taxon>Papilionoideae</taxon>
        <taxon>50 kb inversion clade</taxon>
        <taxon>NPAAA clade</taxon>
        <taxon>Hologalegina</taxon>
        <taxon>IRL clade</taxon>
        <taxon>Fabeae</taxon>
        <taxon>Lathyrus</taxon>
    </lineage>
</organism>
<dbReference type="AlphaFoldDB" id="A0A9D5AUJ5"/>
<dbReference type="Gramene" id="Psat03G0089200-T1">
    <property type="protein sequence ID" value="KAI5424882.1"/>
    <property type="gene ID" value="KIW84_030892"/>
</dbReference>
<dbReference type="InterPro" id="IPR051210">
    <property type="entry name" value="Ub_ligase/GEF_domain"/>
</dbReference>
<keyword evidence="1" id="KW-0677">Repeat</keyword>
<gene>
    <name evidence="3" type="ORF">KIW84_030892</name>
</gene>
<dbReference type="EMBL" id="JAMSHJ010000003">
    <property type="protein sequence ID" value="KAI5424882.1"/>
    <property type="molecule type" value="Genomic_DNA"/>
</dbReference>
<evidence type="ECO:0000256" key="1">
    <source>
        <dbReference type="ARBA" id="ARBA00022737"/>
    </source>
</evidence>
<dbReference type="Proteomes" id="UP001058974">
    <property type="component" value="Chromosome 3"/>
</dbReference>
<proteinExistence type="predicted"/>
<sequence length="185" mass="20658">MRCYDVGLLGHGNEVSHWIPKRLGGALEGLRHGDHRSSSTPREVETLKELRTTRVGFGVWHIAAFVEVIDEFVEYSTKLSSGRLFTWGDSDKGQLGILDKKFRLVPVLHLTDKLVCPAANGMVPARIEDKIVDSFIEDFACGSYQVAVWTSKAGVFIWGKGLNGQLRHGDNNHTNNPTLVQFLKR</sequence>
<dbReference type="PANTHER" id="PTHR22870:SF358">
    <property type="entry name" value="REGULATOR OF CHROMOSOME CONDENSATION (RCC1) FAMILY WITH FYVE ZINC FINGER DOMAIN-CONTAINING PROTEIN"/>
    <property type="match status" value="1"/>
</dbReference>
<dbReference type="PANTHER" id="PTHR22870">
    <property type="entry name" value="REGULATOR OF CHROMOSOME CONDENSATION"/>
    <property type="match status" value="1"/>
</dbReference>
<evidence type="ECO:0000256" key="2">
    <source>
        <dbReference type="PROSITE-ProRule" id="PRU00235"/>
    </source>
</evidence>
<reference evidence="3 4" key="1">
    <citation type="journal article" date="2022" name="Nat. Genet.">
        <title>Improved pea reference genome and pan-genome highlight genomic features and evolutionary characteristics.</title>
        <authorList>
            <person name="Yang T."/>
            <person name="Liu R."/>
            <person name="Luo Y."/>
            <person name="Hu S."/>
            <person name="Wang D."/>
            <person name="Wang C."/>
            <person name="Pandey M.K."/>
            <person name="Ge S."/>
            <person name="Xu Q."/>
            <person name="Li N."/>
            <person name="Li G."/>
            <person name="Huang Y."/>
            <person name="Saxena R.K."/>
            <person name="Ji Y."/>
            <person name="Li M."/>
            <person name="Yan X."/>
            <person name="He Y."/>
            <person name="Liu Y."/>
            <person name="Wang X."/>
            <person name="Xiang C."/>
            <person name="Varshney R.K."/>
            <person name="Ding H."/>
            <person name="Gao S."/>
            <person name="Zong X."/>
        </authorList>
    </citation>
    <scope>NUCLEOTIDE SEQUENCE [LARGE SCALE GENOMIC DNA]</scope>
    <source>
        <strain evidence="3 4">cv. Zhongwan 6</strain>
    </source>
</reference>
<dbReference type="InterPro" id="IPR000408">
    <property type="entry name" value="Reg_chr_condens"/>
</dbReference>
<feature type="repeat" description="RCC1" evidence="2">
    <location>
        <begin position="82"/>
        <end position="152"/>
    </location>
</feature>